<name>A0AAP2GX82_9BACT</name>
<dbReference type="Proteomes" id="UP001319080">
    <property type="component" value="Unassembled WGS sequence"/>
</dbReference>
<reference evidence="1 2" key="1">
    <citation type="submission" date="2021-05" db="EMBL/GenBank/DDBJ databases">
        <title>A Polyphasic approach of four new species of the genus Ohtaekwangia: Ohtaekwangia histidinii sp. nov., Ohtaekwangia cretensis sp. nov., Ohtaekwangia indiensis sp. nov., Ohtaekwangia reichenbachii sp. nov. from diverse environment.</title>
        <authorList>
            <person name="Octaviana S."/>
        </authorList>
    </citation>
    <scope>NUCLEOTIDE SEQUENCE [LARGE SCALE GENOMIC DNA]</scope>
    <source>
        <strain evidence="1 2">PWU5</strain>
    </source>
</reference>
<dbReference type="RefSeq" id="WP_254087986.1">
    <property type="nucleotide sequence ID" value="NZ_JAHESE010000067.1"/>
</dbReference>
<dbReference type="PROSITE" id="PS51257">
    <property type="entry name" value="PROKAR_LIPOPROTEIN"/>
    <property type="match status" value="1"/>
</dbReference>
<proteinExistence type="predicted"/>
<evidence type="ECO:0000313" key="2">
    <source>
        <dbReference type="Proteomes" id="UP001319080"/>
    </source>
</evidence>
<dbReference type="EMBL" id="JAHESE010000067">
    <property type="protein sequence ID" value="MBT1712422.1"/>
    <property type="molecule type" value="Genomic_DNA"/>
</dbReference>
<dbReference type="PANTHER" id="PTHR41339:SF1">
    <property type="entry name" value="SECRETED PROTEIN"/>
    <property type="match status" value="1"/>
</dbReference>
<dbReference type="PANTHER" id="PTHR41339">
    <property type="entry name" value="LIPL48"/>
    <property type="match status" value="1"/>
</dbReference>
<organism evidence="1 2">
    <name type="scientific">Dawidia cretensis</name>
    <dbReference type="NCBI Taxonomy" id="2782350"/>
    <lineage>
        <taxon>Bacteria</taxon>
        <taxon>Pseudomonadati</taxon>
        <taxon>Bacteroidota</taxon>
        <taxon>Cytophagia</taxon>
        <taxon>Cytophagales</taxon>
        <taxon>Chryseotaleaceae</taxon>
        <taxon>Dawidia</taxon>
    </lineage>
</organism>
<keyword evidence="2" id="KW-1185">Reference proteome</keyword>
<sequence length="483" mass="49885">MNRIFKSAAIVAVLAAALISCDDQGVTTPQDAAGKAADVIDLGLPVAFGGVDDVDAFGNVTVSRNLTLESGNTYILHNYFRIQDGFTITIEPGVTIKGVKKGFEATKDFAPGTLVIEQGAKINAVGGKTNAADSVILFTSNATTPAAGDWGGVVILGKAPVSVSGGVTSIEGLPTPNNTGFYGGTDAGDDSGDLRFVRIEYAGDVIGQDNELNGLTLGGVGNGTKIDHVQVSYGLDDGFEFFGGTVNADHLVSYYNTDDDFDTDLGYSGKVQFGLVVRNPNIAVTGGGSNGFESNGDSNIGVTPYTSAVFANFTILGPVSPNSTTIDSRFRSGVLIRVSSELKLFNSIITGYKTFQLEVASPSAYPSPSAIQGVTVVAPAYTGTTLNGVTTNVTGFNGVTGNIERTATTLGNTGLTSLPVMTGLNVNAWNTTSRNFVASVEQSAVSHALLSGLEPTDFRGAFGSSSDSDNTAWFIGGGWVSFN</sequence>
<evidence type="ECO:0000313" key="1">
    <source>
        <dbReference type="EMBL" id="MBT1712422.1"/>
    </source>
</evidence>
<accession>A0AAP2GX82</accession>
<gene>
    <name evidence="1" type="ORF">KK062_29540</name>
</gene>
<dbReference type="AlphaFoldDB" id="A0AAP2GX82"/>
<comment type="caution">
    <text evidence="1">The sequence shown here is derived from an EMBL/GenBank/DDBJ whole genome shotgun (WGS) entry which is preliminary data.</text>
</comment>
<protein>
    <submittedName>
        <fullName evidence="1">Uncharacterized protein</fullName>
    </submittedName>
</protein>